<sequence>MQGCGSPLISTPGDLIPAARVTNLSLPASLIVAFAVDASALALR</sequence>
<organism evidence="1 2">
    <name type="scientific">Mycobacterium ulcerans str. Harvey</name>
    <dbReference type="NCBI Taxonomy" id="1299332"/>
    <lineage>
        <taxon>Bacteria</taxon>
        <taxon>Bacillati</taxon>
        <taxon>Actinomycetota</taxon>
        <taxon>Actinomycetes</taxon>
        <taxon>Mycobacteriales</taxon>
        <taxon>Mycobacteriaceae</taxon>
        <taxon>Mycobacterium</taxon>
        <taxon>Mycobacterium ulcerans group</taxon>
    </lineage>
</organism>
<keyword evidence="2" id="KW-1185">Reference proteome</keyword>
<accession>A0ABN0QTL9</accession>
<dbReference type="Proteomes" id="UP000020681">
    <property type="component" value="Unassembled WGS sequence"/>
</dbReference>
<comment type="caution">
    <text evidence="1">The sequence shown here is derived from an EMBL/GenBank/DDBJ whole genome shotgun (WGS) entry which is preliminary data.</text>
</comment>
<reference evidence="1 2" key="1">
    <citation type="submission" date="2014-01" db="EMBL/GenBank/DDBJ databases">
        <authorList>
            <person name="Dobos K."/>
            <person name="Lenaerts A."/>
            <person name="Ordway D."/>
            <person name="DeGroote M.A."/>
            <person name="Parker T."/>
            <person name="Sizemore C."/>
            <person name="Tallon L.J."/>
            <person name="Sadzewicz L.K."/>
            <person name="Sengamalay N."/>
            <person name="Fraser C.M."/>
            <person name="Hine E."/>
            <person name="Shefchek K.A."/>
            <person name="Das S.P."/>
            <person name="Tettelin H."/>
        </authorList>
    </citation>
    <scope>NUCLEOTIDE SEQUENCE [LARGE SCALE GENOMIC DNA]</scope>
    <source>
        <strain evidence="1 2">Harvey</strain>
    </source>
</reference>
<proteinExistence type="predicted"/>
<name>A0ABN0QTL9_MYCUL</name>
<dbReference type="EMBL" id="JAOL01000150">
    <property type="protein sequence ID" value="EUA88021.1"/>
    <property type="molecule type" value="Genomic_DNA"/>
</dbReference>
<evidence type="ECO:0000313" key="2">
    <source>
        <dbReference type="Proteomes" id="UP000020681"/>
    </source>
</evidence>
<evidence type="ECO:0000313" key="1">
    <source>
        <dbReference type="EMBL" id="EUA88021.1"/>
    </source>
</evidence>
<gene>
    <name evidence="1" type="ORF">I551_5506</name>
</gene>
<protein>
    <submittedName>
        <fullName evidence="1">Uncharacterized protein</fullName>
    </submittedName>
</protein>